<dbReference type="Proteomes" id="UP000315234">
    <property type="component" value="Unassembled WGS sequence"/>
</dbReference>
<accession>A0ABC9ZLK4</accession>
<evidence type="ECO:0000313" key="2">
    <source>
        <dbReference type="EMBL" id="GEA43037.1"/>
    </source>
</evidence>
<evidence type="ECO:0000256" key="1">
    <source>
        <dbReference type="SAM" id="Phobius"/>
    </source>
</evidence>
<proteinExistence type="predicted"/>
<dbReference type="EMBL" id="BJLD01000001">
    <property type="protein sequence ID" value="GEA43037.1"/>
    <property type="molecule type" value="Genomic_DNA"/>
</dbReference>
<comment type="caution">
    <text evidence="2">The sequence shown here is derived from an EMBL/GenBank/DDBJ whole genome shotgun (WGS) entry which is preliminary data.</text>
</comment>
<reference evidence="2 3" key="1">
    <citation type="submission" date="2019-06" db="EMBL/GenBank/DDBJ databases">
        <title>Draft genome sequence of Corynebacterium striatum NBRC 15291.</title>
        <authorList>
            <person name="Miura T."/>
            <person name="Furukawa M."/>
            <person name="Shimamura M."/>
            <person name="Ohyama Y."/>
            <person name="Yamazoe A."/>
            <person name="Kawasaki H."/>
        </authorList>
    </citation>
    <scope>NUCLEOTIDE SEQUENCE [LARGE SCALE GENOMIC DNA]</scope>
    <source>
        <strain evidence="2 3">NBRC 15291</strain>
    </source>
</reference>
<organism evidence="2 3">
    <name type="scientific">Corynebacterium striatum</name>
    <dbReference type="NCBI Taxonomy" id="43770"/>
    <lineage>
        <taxon>Bacteria</taxon>
        <taxon>Bacillati</taxon>
        <taxon>Actinomycetota</taxon>
        <taxon>Actinomycetes</taxon>
        <taxon>Mycobacteriales</taxon>
        <taxon>Corynebacteriaceae</taxon>
        <taxon>Corynebacterium</taxon>
    </lineage>
</organism>
<dbReference type="AlphaFoldDB" id="A0ABC9ZLK4"/>
<name>A0ABC9ZLK4_CORST</name>
<keyword evidence="1" id="KW-0472">Membrane</keyword>
<keyword evidence="1" id="KW-0812">Transmembrane</keyword>
<evidence type="ECO:0000313" key="3">
    <source>
        <dbReference type="Proteomes" id="UP000315234"/>
    </source>
</evidence>
<sequence length="64" mass="6853">MQGVYARPLVARFVVATLLNFQSKVLTRLKSLNRILKGVAIVTATLIILAIVVVVATGYLVAVS</sequence>
<protein>
    <submittedName>
        <fullName evidence="2">Uncharacterized protein</fullName>
    </submittedName>
</protein>
<feature type="transmembrane region" description="Helical" evidence="1">
    <location>
        <begin position="38"/>
        <end position="62"/>
    </location>
</feature>
<gene>
    <name evidence="2" type="ORF">Cst04h_12070</name>
</gene>
<keyword evidence="1" id="KW-1133">Transmembrane helix</keyword>